<evidence type="ECO:0000313" key="2">
    <source>
        <dbReference type="EMBL" id="MCT9811490.1"/>
    </source>
</evidence>
<dbReference type="PANTHER" id="PTHR47099:SF1">
    <property type="entry name" value="METHYLCOBAMIDE:COM METHYLTRANSFERASE MTBA"/>
    <property type="match status" value="1"/>
</dbReference>
<dbReference type="Proteomes" id="UP001525968">
    <property type="component" value="Unassembled WGS sequence"/>
</dbReference>
<dbReference type="InterPro" id="IPR038071">
    <property type="entry name" value="UROD/MetE-like_sf"/>
</dbReference>
<sequence length="333" mass="37559">MNHWQRIEAAMNGELTDRPPVALWRHFPDDDQYSDKLVAHTLAWQKKWQFDLVKFMPSGTYGVEDWGAISGYRGAANGAREVIQPAVVRTEDWRRIVPLDVRRGAYGRQNEALAAAAKELKGQVPLLQTVFSPLTTARKMSTEKMFADLRRFPEELERALMVITDVTIRFALDALAQGAHGVFFATQLASHRLLTTSEYERFGKRYDLMVFQALRGKSRLNMLHAHGDDIMFDLLSDYPTEMFNWHDRLTDPTIAQAAECFPQLLVGGINEHGTLMHGSEQEIEDQVHEALSQTGGRRLMIGPGCVLPVAAKESSIRAVVRAAHQFKESPVCI</sequence>
<evidence type="ECO:0000313" key="3">
    <source>
        <dbReference type="Proteomes" id="UP001525968"/>
    </source>
</evidence>
<evidence type="ECO:0000259" key="1">
    <source>
        <dbReference type="Pfam" id="PF01208"/>
    </source>
</evidence>
<reference evidence="2 3" key="1">
    <citation type="submission" date="2022-09" db="EMBL/GenBank/DDBJ databases">
        <title>Draft genome of isolate Be4.</title>
        <authorList>
            <person name="Sanchez-Castro I."/>
            <person name="Martinez-Rodriguez P."/>
            <person name="Descostes M."/>
            <person name="Merroun M."/>
        </authorList>
    </citation>
    <scope>NUCLEOTIDE SEQUENCE [LARGE SCALE GENOMIC DNA]</scope>
    <source>
        <strain evidence="2 3">Be4</strain>
    </source>
</reference>
<dbReference type="InterPro" id="IPR000257">
    <property type="entry name" value="Uroporphyrinogen_deCOase"/>
</dbReference>
<dbReference type="Gene3D" id="3.20.20.210">
    <property type="match status" value="1"/>
</dbReference>
<proteinExistence type="predicted"/>
<dbReference type="EMBL" id="JAODYH010000005">
    <property type="protein sequence ID" value="MCT9811490.1"/>
    <property type="molecule type" value="Genomic_DNA"/>
</dbReference>
<feature type="domain" description="Uroporphyrinogen decarboxylase (URO-D)" evidence="1">
    <location>
        <begin position="9"/>
        <end position="325"/>
    </location>
</feature>
<dbReference type="PANTHER" id="PTHR47099">
    <property type="entry name" value="METHYLCOBAMIDE:COM METHYLTRANSFERASE MTBA"/>
    <property type="match status" value="1"/>
</dbReference>
<organism evidence="2 3">
    <name type="scientific">Acidovorax bellezanensis</name>
    <dbReference type="NCBI Taxonomy" id="2976702"/>
    <lineage>
        <taxon>Bacteria</taxon>
        <taxon>Pseudomonadati</taxon>
        <taxon>Pseudomonadota</taxon>
        <taxon>Betaproteobacteria</taxon>
        <taxon>Burkholderiales</taxon>
        <taxon>Comamonadaceae</taxon>
        <taxon>Acidovorax</taxon>
    </lineage>
</organism>
<dbReference type="InterPro" id="IPR052024">
    <property type="entry name" value="Methanogen_methyltrans"/>
</dbReference>
<name>A0ABT2PML1_9BURK</name>
<keyword evidence="3" id="KW-1185">Reference proteome</keyword>
<gene>
    <name evidence="2" type="ORF">N0K08_12645</name>
</gene>
<protein>
    <submittedName>
        <fullName evidence="2">Uroporphyrinogen decarboxylase</fullName>
    </submittedName>
</protein>
<accession>A0ABT2PML1</accession>
<comment type="caution">
    <text evidence="2">The sequence shown here is derived from an EMBL/GenBank/DDBJ whole genome shotgun (WGS) entry which is preliminary data.</text>
</comment>
<dbReference type="Pfam" id="PF01208">
    <property type="entry name" value="URO-D"/>
    <property type="match status" value="1"/>
</dbReference>
<dbReference type="SUPFAM" id="SSF51726">
    <property type="entry name" value="UROD/MetE-like"/>
    <property type="match status" value="1"/>
</dbReference>